<sequence length="256" mass="28931">MSRLPPEEQDLHAYVDGQLDEEQKRGVERYLQKHPEAAAQVAKWQADAQRLRVSLDEFVPHTAPRTSDLQQVRQRMRKTRQWRLSMAFSLLFSVGIGGIAGWQLHAREVQSQILPMEDAVQAYRLINDGNVKALDVVASNQGQMDSWMGRNFINGALPPNLENYGFNLVGGRLMVTEQGPAALVVYQDAKGTRVTYYIRPTGRFVIGKGERKTDNLMAQYWSDQRYNYAVISPANDQQTAPLQKAIAHFTGDVQSI</sequence>
<reference evidence="2 3" key="1">
    <citation type="submission" date="2014-05" db="EMBL/GenBank/DDBJ databases">
        <title>ATOL: Assembling a taxonomically balanced genome-scale reconstruction of the evolutionary history of the Enterobacteriaceae.</title>
        <authorList>
            <person name="Plunkett G.III."/>
            <person name="Neeno-Eckwall E.C."/>
            <person name="Glasner J.D."/>
            <person name="Perna N.T."/>
        </authorList>
    </citation>
    <scope>NUCLEOTIDE SEQUENCE [LARGE SCALE GENOMIC DNA]</scope>
    <source>
        <strain evidence="2 3">ATCC 33852</strain>
    </source>
</reference>
<proteinExistence type="predicted"/>
<keyword evidence="3" id="KW-1185">Reference proteome</keyword>
<evidence type="ECO:0000313" key="3">
    <source>
        <dbReference type="Proteomes" id="UP000028640"/>
    </source>
</evidence>
<gene>
    <name evidence="2" type="ORF">GEAM_1152</name>
</gene>
<keyword evidence="1" id="KW-0472">Membrane</keyword>
<keyword evidence="1 2" id="KW-0812">Transmembrane</keyword>
<dbReference type="STRING" id="910964.GEAM_1152"/>
<organism evidence="2 3">
    <name type="scientific">Ewingella americana (strain ATCC 33852 / DSM 4580 / CCUG 14506 / JCM 5911 / LMG 7869 / NCTC 12157 / CDC 1468-78)</name>
    <dbReference type="NCBI Taxonomy" id="910964"/>
    <lineage>
        <taxon>Bacteria</taxon>
        <taxon>Pseudomonadati</taxon>
        <taxon>Pseudomonadota</taxon>
        <taxon>Gammaproteobacteria</taxon>
        <taxon>Enterobacterales</taxon>
        <taxon>Yersiniaceae</taxon>
        <taxon>Ewingella</taxon>
    </lineage>
</organism>
<feature type="transmembrane region" description="Helical" evidence="1">
    <location>
        <begin position="84"/>
        <end position="104"/>
    </location>
</feature>
<dbReference type="Gene3D" id="1.10.10.1320">
    <property type="entry name" value="Anti-sigma factor, zinc-finger domain"/>
    <property type="match status" value="1"/>
</dbReference>
<evidence type="ECO:0000256" key="1">
    <source>
        <dbReference type="SAM" id="Phobius"/>
    </source>
</evidence>
<dbReference type="OrthoDB" id="9152892at2"/>
<dbReference type="EMBL" id="JMPJ01000037">
    <property type="protein sequence ID" value="KFC83524.1"/>
    <property type="molecule type" value="Genomic_DNA"/>
</dbReference>
<comment type="caution">
    <text evidence="2">The sequence shown here is derived from an EMBL/GenBank/DDBJ whole genome shotgun (WGS) entry which is preliminary data.</text>
</comment>
<dbReference type="GeneID" id="78379494"/>
<dbReference type="RefSeq" id="WP_034789420.1">
    <property type="nucleotide sequence ID" value="NZ_JMPJ01000037.1"/>
</dbReference>
<evidence type="ECO:0000313" key="2">
    <source>
        <dbReference type="EMBL" id="KFC83524.1"/>
    </source>
</evidence>
<dbReference type="AlphaFoldDB" id="A0A085GIH9"/>
<accession>A0A085GIH9</accession>
<keyword evidence="1" id="KW-1133">Transmembrane helix</keyword>
<dbReference type="InterPro" id="IPR041916">
    <property type="entry name" value="Anti_sigma_zinc_sf"/>
</dbReference>
<name>A0A085GIH9_EWIA3</name>
<dbReference type="Proteomes" id="UP000028640">
    <property type="component" value="Unassembled WGS sequence"/>
</dbReference>
<dbReference type="eggNOG" id="COG5662">
    <property type="taxonomic scope" value="Bacteria"/>
</dbReference>
<protein>
    <submittedName>
        <fullName evidence="2">PrtR family transmembrane regulator</fullName>
    </submittedName>
</protein>